<evidence type="ECO:0000256" key="2">
    <source>
        <dbReference type="SAM" id="SignalP"/>
    </source>
</evidence>
<feature type="signal peptide" evidence="2">
    <location>
        <begin position="1"/>
        <end position="23"/>
    </location>
</feature>
<evidence type="ECO:0000313" key="4">
    <source>
        <dbReference type="Proteomes" id="UP000800039"/>
    </source>
</evidence>
<organism evidence="3 4">
    <name type="scientific">Cucurbitaria berberidis CBS 394.84</name>
    <dbReference type="NCBI Taxonomy" id="1168544"/>
    <lineage>
        <taxon>Eukaryota</taxon>
        <taxon>Fungi</taxon>
        <taxon>Dikarya</taxon>
        <taxon>Ascomycota</taxon>
        <taxon>Pezizomycotina</taxon>
        <taxon>Dothideomycetes</taxon>
        <taxon>Pleosporomycetidae</taxon>
        <taxon>Pleosporales</taxon>
        <taxon>Pleosporineae</taxon>
        <taxon>Cucurbitariaceae</taxon>
        <taxon>Cucurbitaria</taxon>
    </lineage>
</organism>
<dbReference type="AlphaFoldDB" id="A0A9P4GFM1"/>
<protein>
    <recommendedName>
        <fullName evidence="5">Secreted protein</fullName>
    </recommendedName>
</protein>
<evidence type="ECO:0000256" key="1">
    <source>
        <dbReference type="SAM" id="MobiDB-lite"/>
    </source>
</evidence>
<feature type="region of interest" description="Disordered" evidence="1">
    <location>
        <begin position="127"/>
        <end position="151"/>
    </location>
</feature>
<proteinExistence type="predicted"/>
<dbReference type="EMBL" id="ML976616">
    <property type="protein sequence ID" value="KAF1845173.1"/>
    <property type="molecule type" value="Genomic_DNA"/>
</dbReference>
<dbReference type="GeneID" id="63849095"/>
<name>A0A9P4GFM1_9PLEO</name>
<dbReference type="OrthoDB" id="4732505at2759"/>
<dbReference type="RefSeq" id="XP_040787736.1">
    <property type="nucleotide sequence ID" value="XM_040931843.1"/>
</dbReference>
<sequence length="215" mass="23026">MHFFQAIIAPAISLTLFHSTAHAVGISFSQNADCSQPTLRCNNIPAQICCNNNHGLIDWYVKFTDYAHSHSTLLVAFTGGQAGCGTSCASRVGVDPQQPQGCFSCDDVNNERLRGAQWIFKSVDPLGSEATSSTRATEATPSGTTQPCRQPDMANIDGHWFHINYGIPQAHTDAIVDLAVSGASLQKVGEELLQWKVAEPVTEPNASSLGGHSEL</sequence>
<feature type="compositionally biased region" description="Low complexity" evidence="1">
    <location>
        <begin position="128"/>
        <end position="142"/>
    </location>
</feature>
<gene>
    <name evidence="3" type="ORF">K460DRAFT_355021</name>
</gene>
<reference evidence="3" key="1">
    <citation type="submission" date="2020-01" db="EMBL/GenBank/DDBJ databases">
        <authorList>
            <consortium name="DOE Joint Genome Institute"/>
            <person name="Haridas S."/>
            <person name="Albert R."/>
            <person name="Binder M."/>
            <person name="Bloem J."/>
            <person name="Labutti K."/>
            <person name="Salamov A."/>
            <person name="Andreopoulos B."/>
            <person name="Baker S.E."/>
            <person name="Barry K."/>
            <person name="Bills G."/>
            <person name="Bluhm B.H."/>
            <person name="Cannon C."/>
            <person name="Castanera R."/>
            <person name="Culley D.E."/>
            <person name="Daum C."/>
            <person name="Ezra D."/>
            <person name="Gonzalez J.B."/>
            <person name="Henrissat B."/>
            <person name="Kuo A."/>
            <person name="Liang C."/>
            <person name="Lipzen A."/>
            <person name="Lutzoni F."/>
            <person name="Magnuson J."/>
            <person name="Mondo S."/>
            <person name="Nolan M."/>
            <person name="Ohm R."/>
            <person name="Pangilinan J."/>
            <person name="Park H.-J."/>
            <person name="Ramirez L."/>
            <person name="Alfaro M."/>
            <person name="Sun H."/>
            <person name="Tritt A."/>
            <person name="Yoshinaga Y."/>
            <person name="Zwiers L.-H."/>
            <person name="Turgeon B.G."/>
            <person name="Goodwin S.B."/>
            <person name="Spatafora J.W."/>
            <person name="Crous P.W."/>
            <person name="Grigoriev I.V."/>
        </authorList>
    </citation>
    <scope>NUCLEOTIDE SEQUENCE</scope>
    <source>
        <strain evidence="3">CBS 394.84</strain>
    </source>
</reference>
<evidence type="ECO:0000313" key="3">
    <source>
        <dbReference type="EMBL" id="KAF1845173.1"/>
    </source>
</evidence>
<feature type="chain" id="PRO_5040467965" description="Secreted protein" evidence="2">
    <location>
        <begin position="24"/>
        <end position="215"/>
    </location>
</feature>
<evidence type="ECO:0008006" key="5">
    <source>
        <dbReference type="Google" id="ProtNLM"/>
    </source>
</evidence>
<accession>A0A9P4GFM1</accession>
<keyword evidence="2" id="KW-0732">Signal</keyword>
<comment type="caution">
    <text evidence="3">The sequence shown here is derived from an EMBL/GenBank/DDBJ whole genome shotgun (WGS) entry which is preliminary data.</text>
</comment>
<dbReference type="Proteomes" id="UP000800039">
    <property type="component" value="Unassembled WGS sequence"/>
</dbReference>
<keyword evidence="4" id="KW-1185">Reference proteome</keyword>